<organism evidence="1 2">
    <name type="scientific">Beta vulgaris subsp. vulgaris</name>
    <name type="common">Beet</name>
    <dbReference type="NCBI Taxonomy" id="3555"/>
    <lineage>
        <taxon>Eukaryota</taxon>
        <taxon>Viridiplantae</taxon>
        <taxon>Streptophyta</taxon>
        <taxon>Embryophyta</taxon>
        <taxon>Tracheophyta</taxon>
        <taxon>Spermatophyta</taxon>
        <taxon>Magnoliopsida</taxon>
        <taxon>eudicotyledons</taxon>
        <taxon>Gunneridae</taxon>
        <taxon>Pentapetalae</taxon>
        <taxon>Caryophyllales</taxon>
        <taxon>Chenopodiaceae</taxon>
        <taxon>Betoideae</taxon>
        <taxon>Beta</taxon>
    </lineage>
</organism>
<protein>
    <submittedName>
        <fullName evidence="1">Uncharacterized protein</fullName>
    </submittedName>
</protein>
<dbReference type="Gramene" id="KMT01954">
    <property type="protein sequence ID" value="KMT01954"/>
    <property type="gene ID" value="BVRB_9g209020"/>
</dbReference>
<name>A0A0J8BPT2_BETVV</name>
<dbReference type="AlphaFoldDB" id="A0A0J8BPT2"/>
<evidence type="ECO:0000313" key="1">
    <source>
        <dbReference type="EMBL" id="KMT01954.1"/>
    </source>
</evidence>
<keyword evidence="2" id="KW-1185">Reference proteome</keyword>
<accession>A0A0J8BPT2</accession>
<evidence type="ECO:0000313" key="2">
    <source>
        <dbReference type="Proteomes" id="UP000035740"/>
    </source>
</evidence>
<sequence length="78" mass="8688">MRRDPCNKVVIMELYGESIDLYGGAVMRFCGNDAYHFIREGLIQRELKAKGTRLGAIVGLRVTRLCCPSDVQTAVAKL</sequence>
<dbReference type="EMBL" id="KQ090190">
    <property type="protein sequence ID" value="KMT01954.1"/>
    <property type="molecule type" value="Genomic_DNA"/>
</dbReference>
<proteinExistence type="predicted"/>
<gene>
    <name evidence="1" type="ORF">BVRB_9g209020</name>
</gene>
<dbReference type="Proteomes" id="UP000035740">
    <property type="component" value="Chromosome 9"/>
</dbReference>
<reference evidence="1 2" key="1">
    <citation type="journal article" date="2014" name="Nature">
        <title>The genome of the recently domesticated crop plant sugar beet (Beta vulgaris).</title>
        <authorList>
            <person name="Dohm J.C."/>
            <person name="Minoche A.E."/>
            <person name="Holtgrawe D."/>
            <person name="Capella-Gutierrez S."/>
            <person name="Zakrzewski F."/>
            <person name="Tafer H."/>
            <person name="Rupp O."/>
            <person name="Sorensen T.R."/>
            <person name="Stracke R."/>
            <person name="Reinhardt R."/>
            <person name="Goesmann A."/>
            <person name="Kraft T."/>
            <person name="Schulz B."/>
            <person name="Stadler P.F."/>
            <person name="Schmidt T."/>
            <person name="Gabaldon T."/>
            <person name="Lehrach H."/>
            <person name="Weisshaar B."/>
            <person name="Himmelbauer H."/>
        </authorList>
    </citation>
    <scope>NUCLEOTIDE SEQUENCE [LARGE SCALE GENOMIC DNA]</scope>
    <source>
        <tissue evidence="1">Taproot</tissue>
    </source>
</reference>